<sequence>MPGWVSMIDCWQKRAGSARNNAMNLPPSNCAGSDVLRTRVAVIGNGPAGIAAACVLAQAGVDTLLIGQSPGNSLKAGESLPGAALRLLRRLGINTIQTLLTPDAVLGCTANASAWGEENWTRQEAIFNPEGGGWHLLRHHFDAMLLEHARAQGVQILTGACRILAPHGCGHRLQVATIRNHTDADITLQADFLIDATGRKAWLARRLGGPPVKLSRQLAVVGWMNGLTHDQDNSTRLKSVADGWWYSARLPQGLRVAAFHGLPRAVVALSRYPEAFRAACNASGVLPFSLPEKQCPLKLRTCDASVTISSQLGGENWLAVGDAALSFDPLSSQGIYFALYSGIRGAEAALDCLHSSALAADALTRYRSMVLQVFESNQRTRRLFYTRELRYRDHAYWQAQRQ</sequence>
<dbReference type="PRINTS" id="PR00420">
    <property type="entry name" value="RNGMNOXGNASE"/>
</dbReference>
<dbReference type="AlphaFoldDB" id="A0A3N0FVS2"/>
<dbReference type="EMBL" id="RJLR01000027">
    <property type="protein sequence ID" value="RNM04166.1"/>
    <property type="molecule type" value="Genomic_DNA"/>
</dbReference>
<dbReference type="Gene3D" id="3.50.50.60">
    <property type="entry name" value="FAD/NAD(P)-binding domain"/>
    <property type="match status" value="1"/>
</dbReference>
<dbReference type="GO" id="GO:0071949">
    <property type="term" value="F:FAD binding"/>
    <property type="evidence" value="ECO:0007669"/>
    <property type="project" value="InterPro"/>
</dbReference>
<dbReference type="Proteomes" id="UP000276061">
    <property type="component" value="Unassembled WGS sequence"/>
</dbReference>
<dbReference type="SUPFAM" id="SSF51905">
    <property type="entry name" value="FAD/NAD(P)-binding domain"/>
    <property type="match status" value="1"/>
</dbReference>
<evidence type="ECO:0000313" key="3">
    <source>
        <dbReference type="Proteomes" id="UP000276061"/>
    </source>
</evidence>
<name>A0A3N0FVS2_9GAMM</name>
<accession>A0A3N0FVS2</accession>
<protein>
    <submittedName>
        <fullName evidence="2">NAD(P)/FAD-dependent oxidoreductase</fullName>
    </submittedName>
</protein>
<dbReference type="InterPro" id="IPR036188">
    <property type="entry name" value="FAD/NAD-bd_sf"/>
</dbReference>
<dbReference type="Gene3D" id="3.30.9.100">
    <property type="match status" value="1"/>
</dbReference>
<dbReference type="InterPro" id="IPR002938">
    <property type="entry name" value="FAD-bd"/>
</dbReference>
<evidence type="ECO:0000313" key="2">
    <source>
        <dbReference type="EMBL" id="RNM04166.1"/>
    </source>
</evidence>
<dbReference type="Pfam" id="PF01494">
    <property type="entry name" value="FAD_binding_3"/>
    <property type="match status" value="1"/>
</dbReference>
<reference evidence="2 3" key="1">
    <citation type="submission" date="2018-11" db="EMBL/GenBank/DDBJ databases">
        <title>Characterization of surface water Dickeya isolates.</title>
        <authorList>
            <person name="Van Gijsegem F."/>
            <person name="Pedron J."/>
        </authorList>
    </citation>
    <scope>NUCLEOTIDE SEQUENCE [LARGE SCALE GENOMIC DNA]</scope>
    <source>
        <strain evidence="2 3">FVG1-MFV-O17</strain>
    </source>
</reference>
<gene>
    <name evidence="2" type="ORF">EF878_16125</name>
</gene>
<feature type="domain" description="FAD-binding" evidence="1">
    <location>
        <begin position="37"/>
        <end position="255"/>
    </location>
</feature>
<dbReference type="InterPro" id="IPR050816">
    <property type="entry name" value="Flavin-dep_Halogenase_NPB"/>
</dbReference>
<evidence type="ECO:0000259" key="1">
    <source>
        <dbReference type="Pfam" id="PF01494"/>
    </source>
</evidence>
<organism evidence="2 3">
    <name type="scientific">Dickeya undicola</name>
    <dbReference type="NCBI Taxonomy" id="1577887"/>
    <lineage>
        <taxon>Bacteria</taxon>
        <taxon>Pseudomonadati</taxon>
        <taxon>Pseudomonadota</taxon>
        <taxon>Gammaproteobacteria</taxon>
        <taxon>Enterobacterales</taxon>
        <taxon>Pectobacteriaceae</taxon>
        <taxon>Dickeya</taxon>
    </lineage>
</organism>
<comment type="caution">
    <text evidence="2">The sequence shown here is derived from an EMBL/GenBank/DDBJ whole genome shotgun (WGS) entry which is preliminary data.</text>
</comment>
<dbReference type="PANTHER" id="PTHR43747">
    <property type="entry name" value="FAD-BINDING PROTEIN"/>
    <property type="match status" value="1"/>
</dbReference>
<dbReference type="PANTHER" id="PTHR43747:SF1">
    <property type="entry name" value="SLR1998 PROTEIN"/>
    <property type="match status" value="1"/>
</dbReference>
<proteinExistence type="predicted"/>